<dbReference type="PANTHER" id="PTHR46177">
    <property type="entry name" value="INTEGRASE CATALYTIC DOMAIN-CONTAINING PROTEIN"/>
    <property type="match status" value="1"/>
</dbReference>
<feature type="domain" description="Integrase core" evidence="2">
    <location>
        <begin position="159"/>
        <end position="335"/>
    </location>
</feature>
<proteinExistence type="predicted"/>
<sequence>MASTNSAPTNNNPTGINQHKDCPKTDDERVEAIIREYHRRGVQNRIKVSELLYKEHGIQMSDTTIARRRKQYGLQGSGATTRALPVAEKRQLVLDEMALDPTGRRGPNTVREGVLLTTGISLTRTYVRGEMHLQDPKGFEIREPAAKKIKRTALVSLGPHHEWSGDGHDKLAAIGFPIWGVRDVWSGKWLGLWVVPNNRRQKAIALLFLQLIQKYGGMPIQMSTDCGSETTQVFGLANALREIYSPELSTSELPAHRFLRSVRNITIERGWLALRLQWGDNVKQFWHAGANIYVESNPDHYNLVQWLWPPLIQAELDQLRNRLNNHVVRKDSNKKNPSGVAPNVAMALPEKYHAENCLQEVDTTILPELMAAVEGGENILEFCDSEYSARAQEAYDLLGIQTVTLINVWAVFSAMLPLMT</sequence>
<evidence type="ECO:0000313" key="3">
    <source>
        <dbReference type="EMBL" id="KAF5377217.1"/>
    </source>
</evidence>
<feature type="compositionally biased region" description="Low complexity" evidence="1">
    <location>
        <begin position="1"/>
        <end position="14"/>
    </location>
</feature>
<dbReference type="EMBL" id="JAACJP010000024">
    <property type="protein sequence ID" value="KAF5377217.1"/>
    <property type="molecule type" value="Genomic_DNA"/>
</dbReference>
<dbReference type="PANTHER" id="PTHR46177:SF1">
    <property type="entry name" value="INTEGRASE CATALYTIC DOMAIN-CONTAINING PROTEIN"/>
    <property type="match status" value="1"/>
</dbReference>
<dbReference type="OrthoDB" id="5392716at2759"/>
<name>A0A8H5H5R1_9AGAR</name>
<evidence type="ECO:0000313" key="4">
    <source>
        <dbReference type="Proteomes" id="UP000565441"/>
    </source>
</evidence>
<keyword evidence="4" id="KW-1185">Reference proteome</keyword>
<organism evidence="3 4">
    <name type="scientific">Tricholomella constricta</name>
    <dbReference type="NCBI Taxonomy" id="117010"/>
    <lineage>
        <taxon>Eukaryota</taxon>
        <taxon>Fungi</taxon>
        <taxon>Dikarya</taxon>
        <taxon>Basidiomycota</taxon>
        <taxon>Agaricomycotina</taxon>
        <taxon>Agaricomycetes</taxon>
        <taxon>Agaricomycetidae</taxon>
        <taxon>Agaricales</taxon>
        <taxon>Tricholomatineae</taxon>
        <taxon>Lyophyllaceae</taxon>
        <taxon>Tricholomella</taxon>
    </lineage>
</organism>
<gene>
    <name evidence="3" type="ORF">D9615_006390</name>
</gene>
<protein>
    <recommendedName>
        <fullName evidence="2">Integrase core domain-containing protein</fullName>
    </recommendedName>
</protein>
<dbReference type="Pfam" id="PF24764">
    <property type="entry name" value="rva_4"/>
    <property type="match status" value="1"/>
</dbReference>
<accession>A0A8H5H5R1</accession>
<evidence type="ECO:0000259" key="2">
    <source>
        <dbReference type="Pfam" id="PF24764"/>
    </source>
</evidence>
<dbReference type="Proteomes" id="UP000565441">
    <property type="component" value="Unassembled WGS sequence"/>
</dbReference>
<feature type="region of interest" description="Disordered" evidence="1">
    <location>
        <begin position="1"/>
        <end position="25"/>
    </location>
</feature>
<reference evidence="3 4" key="1">
    <citation type="journal article" date="2020" name="ISME J.">
        <title>Uncovering the hidden diversity of litter-decomposition mechanisms in mushroom-forming fungi.</title>
        <authorList>
            <person name="Floudas D."/>
            <person name="Bentzer J."/>
            <person name="Ahren D."/>
            <person name="Johansson T."/>
            <person name="Persson P."/>
            <person name="Tunlid A."/>
        </authorList>
    </citation>
    <scope>NUCLEOTIDE SEQUENCE [LARGE SCALE GENOMIC DNA]</scope>
    <source>
        <strain evidence="3 4">CBS 661.87</strain>
    </source>
</reference>
<dbReference type="InterPro" id="IPR058913">
    <property type="entry name" value="Integrase_dom_put"/>
</dbReference>
<evidence type="ECO:0000256" key="1">
    <source>
        <dbReference type="SAM" id="MobiDB-lite"/>
    </source>
</evidence>
<dbReference type="AlphaFoldDB" id="A0A8H5H5R1"/>
<comment type="caution">
    <text evidence="3">The sequence shown here is derived from an EMBL/GenBank/DDBJ whole genome shotgun (WGS) entry which is preliminary data.</text>
</comment>